<keyword evidence="6" id="KW-1185">Reference proteome</keyword>
<sequence>MGCAASRIQREGRVQVCKERKKLMKQLVGYRGEFADAQLAYLRALKNTGVTLRQFTESDSLELENTSHCLTLPPSPPSPLPPPPPPPPSFSPDPRKAGENGIIEAAQDESAKVNQDECSTPPPPTASSSWTYWDLFESTSPLHHPKQSETVEPIQEESWAESRMQFEDENPGEELVEGFAINTPPMRSLRREIADNSSSIMSWYNKDSTDVAMLVLKNNKTLEGIMKDLDDYFLKASAGGKEIAVFTDINIGNNSLPWKLNENKRNRSNSAKVFSALSWSWSSKSLLLARDAFQCRYSKPCNPGAHCITLDKLYVAEQKLYKEVKEEEVTKLELEKKLMLLQKQDENHDWTKTQKIKSSVENLENDMTRLQHSISTACSSILELIDEELYPQLVALTSGFCRLIKSQQEYLRTLCQWIQLTDCLVSNQQQSHCSSAVRRLCEEWHLGFEKLPDKVASETIKSFLLAIQSIIQQQAVEHNQKRKYEKLQKRLQKELISLTEMEKKVEGSVLTLDMNSTLSPKHPLSLKRAKTEALKKRVDVEKGINGILESLC</sequence>
<feature type="region of interest" description="Disordered" evidence="2">
    <location>
        <begin position="67"/>
        <end position="128"/>
    </location>
</feature>
<dbReference type="PANTHER" id="PTHR21450:SF21">
    <property type="entry name" value="REDUCTASE SUBUNIT C, PUTATIVE (DUF630 AND DUF632)-RELATED"/>
    <property type="match status" value="1"/>
</dbReference>
<name>A0A5J5WVV7_GOSBA</name>
<keyword evidence="1" id="KW-0175">Coiled coil</keyword>
<feature type="domain" description="DUF632" evidence="3">
    <location>
        <begin position="222"/>
        <end position="402"/>
    </location>
</feature>
<dbReference type="Proteomes" id="UP000327439">
    <property type="component" value="Chromosome A01"/>
</dbReference>
<dbReference type="EMBL" id="CM018202">
    <property type="protein sequence ID" value="KAB2096851.1"/>
    <property type="molecule type" value="Genomic_DNA"/>
</dbReference>
<reference evidence="5" key="1">
    <citation type="submission" date="2019-06" db="EMBL/GenBank/DDBJ databases">
        <title>WGS assembly of Gossypium barbadense.</title>
        <authorList>
            <person name="Chen Z.J."/>
            <person name="Sreedasyam A."/>
            <person name="Ando A."/>
            <person name="Song Q."/>
            <person name="De L."/>
            <person name="Hulse-Kemp A."/>
            <person name="Ding M."/>
            <person name="Ye W."/>
            <person name="Kirkbride R."/>
            <person name="Jenkins J."/>
            <person name="Plott C."/>
            <person name="Lovell J."/>
            <person name="Lin Y.-M."/>
            <person name="Vaughn R."/>
            <person name="Liu B."/>
            <person name="Li W."/>
            <person name="Simpson S."/>
            <person name="Scheffler B."/>
            <person name="Saski C."/>
            <person name="Grover C."/>
            <person name="Hu G."/>
            <person name="Conover J."/>
            <person name="Carlson J."/>
            <person name="Shu S."/>
            <person name="Boston L."/>
            <person name="Williams M."/>
            <person name="Peterson D."/>
            <person name="Mcgee K."/>
            <person name="Jones D."/>
            <person name="Wendel J."/>
            <person name="Stelly D."/>
            <person name="Grimwood J."/>
            <person name="Schmutz J."/>
        </authorList>
    </citation>
    <scope>NUCLEOTIDE SEQUENCE [LARGE SCALE GENOMIC DNA]</scope>
    <source>
        <strain evidence="5">1400233.01</strain>
    </source>
</reference>
<organism evidence="5 6">
    <name type="scientific">Gossypium barbadense</name>
    <name type="common">Sea Island cotton</name>
    <name type="synonym">Hibiscus barbadensis</name>
    <dbReference type="NCBI Taxonomy" id="3634"/>
    <lineage>
        <taxon>Eukaryota</taxon>
        <taxon>Viridiplantae</taxon>
        <taxon>Streptophyta</taxon>
        <taxon>Embryophyta</taxon>
        <taxon>Tracheophyta</taxon>
        <taxon>Spermatophyta</taxon>
        <taxon>Magnoliopsida</taxon>
        <taxon>eudicotyledons</taxon>
        <taxon>Gunneridae</taxon>
        <taxon>Pentapetalae</taxon>
        <taxon>rosids</taxon>
        <taxon>malvids</taxon>
        <taxon>Malvales</taxon>
        <taxon>Malvaceae</taxon>
        <taxon>Malvoideae</taxon>
        <taxon>Gossypium</taxon>
    </lineage>
</organism>
<dbReference type="AlphaFoldDB" id="A0A5J5WVV7"/>
<dbReference type="EMBL" id="CM018202">
    <property type="protein sequence ID" value="KAB2096845.1"/>
    <property type="molecule type" value="Genomic_DNA"/>
</dbReference>
<evidence type="ECO:0000313" key="6">
    <source>
        <dbReference type="Proteomes" id="UP000327439"/>
    </source>
</evidence>
<evidence type="ECO:0000256" key="2">
    <source>
        <dbReference type="SAM" id="MobiDB-lite"/>
    </source>
</evidence>
<evidence type="ECO:0000259" key="3">
    <source>
        <dbReference type="Pfam" id="PF04782"/>
    </source>
</evidence>
<protein>
    <recommendedName>
        <fullName evidence="7">DUF632 domain-containing protein</fullName>
    </recommendedName>
</protein>
<feature type="coiled-coil region" evidence="1">
    <location>
        <begin position="317"/>
        <end position="373"/>
    </location>
</feature>
<dbReference type="PANTHER" id="PTHR21450">
    <property type="entry name" value="PROTEIN ALTERED PHOSPHATE STARVATION RESPONSE 1"/>
    <property type="match status" value="1"/>
</dbReference>
<proteinExistence type="predicted"/>
<evidence type="ECO:0000259" key="4">
    <source>
        <dbReference type="Pfam" id="PF04783"/>
    </source>
</evidence>
<dbReference type="OrthoDB" id="1919226at2759"/>
<feature type="domain" description="DUF630" evidence="4">
    <location>
        <begin position="1"/>
        <end position="59"/>
    </location>
</feature>
<gene>
    <name evidence="5" type="ORF">ES319_A01G131600v1</name>
</gene>
<dbReference type="Pfam" id="PF04782">
    <property type="entry name" value="DUF632"/>
    <property type="match status" value="1"/>
</dbReference>
<evidence type="ECO:0000256" key="1">
    <source>
        <dbReference type="SAM" id="Coils"/>
    </source>
</evidence>
<dbReference type="InterPro" id="IPR006868">
    <property type="entry name" value="DUF630"/>
</dbReference>
<accession>A0A5J5WVV7</accession>
<dbReference type="Pfam" id="PF04783">
    <property type="entry name" value="DUF630"/>
    <property type="match status" value="1"/>
</dbReference>
<evidence type="ECO:0008006" key="7">
    <source>
        <dbReference type="Google" id="ProtNLM"/>
    </source>
</evidence>
<reference evidence="6" key="2">
    <citation type="journal article" date="2020" name="Nat. Genet.">
        <title>Genomic diversifications of five Gossypium allopolyploid species and their impact on cotton improvement.</title>
        <authorList>
            <person name="Chen Z.J."/>
            <person name="Sreedasyam A."/>
            <person name="Ando A."/>
            <person name="Song Q."/>
            <person name="De Santiago L.M."/>
            <person name="Hulse-Kemp A.M."/>
            <person name="Ding M."/>
            <person name="Ye W."/>
            <person name="Kirkbride R.C."/>
            <person name="Jenkins J."/>
            <person name="Plott C."/>
            <person name="Lovell J."/>
            <person name="Lin Y.M."/>
            <person name="Vaughn R."/>
            <person name="Liu B."/>
            <person name="Simpson S."/>
            <person name="Scheffler B.E."/>
            <person name="Wen L."/>
            <person name="Saski C.A."/>
            <person name="Grover C.E."/>
            <person name="Hu G."/>
            <person name="Conover J.L."/>
            <person name="Carlson J.W."/>
            <person name="Shu S."/>
            <person name="Boston L.B."/>
            <person name="Williams M."/>
            <person name="Peterson D.G."/>
            <person name="McGee K."/>
            <person name="Jones D.C."/>
            <person name="Wendel J.F."/>
            <person name="Stelly D.M."/>
            <person name="Grimwood J."/>
            <person name="Schmutz J."/>
        </authorList>
    </citation>
    <scope>NUCLEOTIDE SEQUENCE [LARGE SCALE GENOMIC DNA]</scope>
    <source>
        <strain evidence="6">cv. 3-79</strain>
    </source>
</reference>
<dbReference type="InterPro" id="IPR006867">
    <property type="entry name" value="DUF632"/>
</dbReference>
<feature type="compositionally biased region" description="Pro residues" evidence="2">
    <location>
        <begin position="73"/>
        <end position="91"/>
    </location>
</feature>
<evidence type="ECO:0000313" key="5">
    <source>
        <dbReference type="EMBL" id="KAB2096851.1"/>
    </source>
</evidence>